<dbReference type="AlphaFoldDB" id="A0A1G9NTP8"/>
<dbReference type="Proteomes" id="UP000198654">
    <property type="component" value="Unassembled WGS sequence"/>
</dbReference>
<gene>
    <name evidence="2" type="ORF">SAMN05661010_02842</name>
</gene>
<evidence type="ECO:0000313" key="3">
    <source>
        <dbReference type="Proteomes" id="UP000198654"/>
    </source>
</evidence>
<keyword evidence="3" id="KW-1185">Reference proteome</keyword>
<accession>A0A1G9NTP8</accession>
<evidence type="ECO:0000313" key="2">
    <source>
        <dbReference type="EMBL" id="SDL89375.1"/>
    </source>
</evidence>
<feature type="signal peptide" evidence="1">
    <location>
        <begin position="1"/>
        <end position="21"/>
    </location>
</feature>
<dbReference type="STRING" id="119000.SAMN05661010_02842"/>
<dbReference type="EMBL" id="FNGI01000008">
    <property type="protein sequence ID" value="SDL89375.1"/>
    <property type="molecule type" value="Genomic_DNA"/>
</dbReference>
<dbReference type="RefSeq" id="WP_089729687.1">
    <property type="nucleotide sequence ID" value="NZ_FNGI01000008.1"/>
</dbReference>
<reference evidence="2 3" key="1">
    <citation type="submission" date="2016-10" db="EMBL/GenBank/DDBJ databases">
        <authorList>
            <person name="de Groot N.N."/>
        </authorList>
    </citation>
    <scope>NUCLEOTIDE SEQUENCE [LARGE SCALE GENOMIC DNA]</scope>
    <source>
        <strain evidence="2 3">DSM 14789</strain>
    </source>
</reference>
<sequence>MKLQTTLAALVFAALPVAAQASVASEQGLLVNHEPLAHGAPNVEQTSAADIHDYRFAGSSAALAETQRNIIALGDQRTNFPVSNDNEAQIGNAADW</sequence>
<keyword evidence="1" id="KW-0732">Signal</keyword>
<evidence type="ECO:0000256" key="1">
    <source>
        <dbReference type="SAM" id="SignalP"/>
    </source>
</evidence>
<proteinExistence type="predicted"/>
<organism evidence="2 3">
    <name type="scientific">Modicisalibacter muralis</name>
    <dbReference type="NCBI Taxonomy" id="119000"/>
    <lineage>
        <taxon>Bacteria</taxon>
        <taxon>Pseudomonadati</taxon>
        <taxon>Pseudomonadota</taxon>
        <taxon>Gammaproteobacteria</taxon>
        <taxon>Oceanospirillales</taxon>
        <taxon>Halomonadaceae</taxon>
        <taxon>Modicisalibacter</taxon>
    </lineage>
</organism>
<name>A0A1G9NTP8_9GAMM</name>
<feature type="chain" id="PRO_5011621141" evidence="1">
    <location>
        <begin position="22"/>
        <end position="96"/>
    </location>
</feature>
<protein>
    <submittedName>
        <fullName evidence="2">Uncharacterized protein</fullName>
    </submittedName>
</protein>